<organism evidence="3 4">
    <name type="scientific">Roseobacter insulae</name>
    <dbReference type="NCBI Taxonomy" id="2859783"/>
    <lineage>
        <taxon>Bacteria</taxon>
        <taxon>Pseudomonadati</taxon>
        <taxon>Pseudomonadota</taxon>
        <taxon>Alphaproteobacteria</taxon>
        <taxon>Rhodobacterales</taxon>
        <taxon>Roseobacteraceae</taxon>
        <taxon>Roseobacter</taxon>
    </lineage>
</organism>
<comment type="caution">
    <text evidence="3">The sequence shown here is derived from an EMBL/GenBank/DDBJ whole genome shotgun (WGS) entry which is preliminary data.</text>
</comment>
<keyword evidence="2" id="KW-0812">Transmembrane</keyword>
<feature type="transmembrane region" description="Helical" evidence="2">
    <location>
        <begin position="341"/>
        <end position="362"/>
    </location>
</feature>
<evidence type="ECO:0000313" key="4">
    <source>
        <dbReference type="Proteomes" id="UP001138661"/>
    </source>
</evidence>
<name>A0A9X1JY35_9RHOB</name>
<evidence type="ECO:0008006" key="5">
    <source>
        <dbReference type="Google" id="ProtNLM"/>
    </source>
</evidence>
<gene>
    <name evidence="3" type="ORF">KX928_08325</name>
</gene>
<keyword evidence="2" id="KW-1133">Transmembrane helix</keyword>
<evidence type="ECO:0000313" key="3">
    <source>
        <dbReference type="EMBL" id="MBW4707790.1"/>
    </source>
</evidence>
<feature type="region of interest" description="Disordered" evidence="1">
    <location>
        <begin position="391"/>
        <end position="411"/>
    </location>
</feature>
<dbReference type="AlphaFoldDB" id="A0A9X1JY35"/>
<reference evidence="3" key="1">
    <citation type="submission" date="2021-07" db="EMBL/GenBank/DDBJ databases">
        <title>Roseobacter insulae sp. nov., isolated from a tidal flat.</title>
        <authorList>
            <person name="Park S."/>
            <person name="Yoon J.-H."/>
        </authorList>
    </citation>
    <scope>NUCLEOTIDE SEQUENCE</scope>
    <source>
        <strain evidence="3">YSTF-M11</strain>
    </source>
</reference>
<dbReference type="Proteomes" id="UP001138661">
    <property type="component" value="Unassembled WGS sequence"/>
</dbReference>
<keyword evidence="4" id="KW-1185">Reference proteome</keyword>
<evidence type="ECO:0000256" key="2">
    <source>
        <dbReference type="SAM" id="Phobius"/>
    </source>
</evidence>
<dbReference type="EMBL" id="JAHXDN010000002">
    <property type="protein sequence ID" value="MBW4707790.1"/>
    <property type="molecule type" value="Genomic_DNA"/>
</dbReference>
<proteinExistence type="predicted"/>
<evidence type="ECO:0000256" key="1">
    <source>
        <dbReference type="SAM" id="MobiDB-lite"/>
    </source>
</evidence>
<sequence>MKPNFALSLSVEGVRLLLRAAGGWRLVGEVMPGDPGLAGELAVLRKTATALAPDGLRCKLVIPNEQIRYLSIDTPGMDTLARRDAARAALDGATPYPVDELAFDISEDGDRTHIAAVAYETLDEAEAFAEEHRFHPVSFVAIPGDNTYLGEPFFGPSKAARTLLGPGQSVEPDGVAIVMIGEAERPDISLAERDAGIPKAPVAIAETQPAPTVKTAPADDASERDRLGDALASFRRSEQPIPEIADPEVPPRDVISQTAAFSSRRKPRRAASETTFPQAAAPEPVQGFAEPAVPTLVAPKPRSVRVPPVSVPRPSKGPKVDAERLTVFGAREAKTRQGAPWYVAFALTVALLVVLAGIAAWASGFVQDGLAGFFDSKGKASIETQAVQVSPPLLEPAPPGDDSPELASLDPNLSDEDAAVLDALRTPLIDDDTEAASIATDEDHRASYAVTGIWPHAPEVPQPPALVDIEDLYVTSIDPIEPAFDAVALPPASGFEGDITLEDPGTPAAAGTVFALDQRGLVTASPEGTISPDGIKIFAGAPPARPATFPQRDTPAALLSPVQTELAAFRPRPRPGDLKETTERATLDGLTRLELAQYRPPVRPVSAVETATAAAAASLVPLEDASAAPAAQETPTVQASDSRLALAASLRPGARPSNFNQIVARAQKTAASAASVGAASIAPRTVTPKIPTSASVAREATVRNAINLRKVNLIGVYGTPSDRRALVRLSNGRYKKVQVGDRIDGGRISAIGDSELRYQKSGRNLVLKMPKG</sequence>
<accession>A0A9X1JY35</accession>
<keyword evidence="2" id="KW-0472">Membrane</keyword>
<dbReference type="RefSeq" id="WP_219500933.1">
    <property type="nucleotide sequence ID" value="NZ_JAHXDN010000002.1"/>
</dbReference>
<protein>
    <recommendedName>
        <fullName evidence="5">Type IV pilus biogenesis</fullName>
    </recommendedName>
</protein>
<feature type="region of interest" description="Disordered" evidence="1">
    <location>
        <begin position="201"/>
        <end position="285"/>
    </location>
</feature>